<feature type="compositionally biased region" description="Basic and acidic residues" evidence="1">
    <location>
        <begin position="14"/>
        <end position="44"/>
    </location>
</feature>
<feature type="region of interest" description="Disordered" evidence="1">
    <location>
        <begin position="1"/>
        <end position="130"/>
    </location>
</feature>
<feature type="compositionally biased region" description="Low complexity" evidence="1">
    <location>
        <begin position="1"/>
        <end position="13"/>
    </location>
</feature>
<keyword evidence="3" id="KW-1185">Reference proteome</keyword>
<dbReference type="RefSeq" id="WP_057919486.1">
    <property type="nucleotide sequence ID" value="NZ_CP011129.1"/>
</dbReference>
<dbReference type="Proteomes" id="UP000060787">
    <property type="component" value="Chromosome"/>
</dbReference>
<dbReference type="AlphaFoldDB" id="A0A0S2FH89"/>
<dbReference type="EMBL" id="CP011129">
    <property type="protein sequence ID" value="ALN82892.1"/>
    <property type="molecule type" value="Genomic_DNA"/>
</dbReference>
<dbReference type="eggNOG" id="ENOG5031F9V">
    <property type="taxonomic scope" value="Bacteria"/>
</dbReference>
<proteinExistence type="predicted"/>
<gene>
    <name evidence="2" type="ORF">LA76x_4789</name>
</gene>
<dbReference type="KEGG" id="lab:LA76x_4789"/>
<protein>
    <submittedName>
        <fullName evidence="2">Uncharacterized protein</fullName>
    </submittedName>
</protein>
<evidence type="ECO:0000313" key="2">
    <source>
        <dbReference type="EMBL" id="ALN82892.1"/>
    </source>
</evidence>
<dbReference type="PATRIC" id="fig|84531.8.peg.4782"/>
<name>A0A0S2FH89_LYSAN</name>
<dbReference type="STRING" id="84531.LA76x_4789"/>
<sequence length="256" mass="27756">MSITRSSSTSDSDSAQRSESTRQTDKPREARREPPAEGTVDRFRSLMQQREGKLGQLPGQEGLAREEEAAAMLKKQAQEGGPGNAKADARRAAHAGEAHARTVAEHSRQQGRLEERNAGSGQEQGRQEMASLPPAEASAMWQAQLAMRDAATQTQPSQPNSNAAAFADLIERHVRQLAVGEGAAGGEEGQVLLRLADSTLPGTDLLLTKTAEGWQLRADVRSRSSFDAIRDASPELMRRFASRNLGQLSIDPHFHD</sequence>
<feature type="compositionally biased region" description="Basic and acidic residues" evidence="1">
    <location>
        <begin position="87"/>
        <end position="117"/>
    </location>
</feature>
<accession>A0A0S2FH89</accession>
<reference evidence="2 3" key="1">
    <citation type="journal article" date="2015" name="BMC Genomics">
        <title>Comparative genomics and metabolic profiling of the genus Lysobacter.</title>
        <authorList>
            <person name="de Bruijn I."/>
            <person name="Cheng X."/>
            <person name="de Jager V."/>
            <person name="Exposito R.G."/>
            <person name="Watrous J."/>
            <person name="Patel N."/>
            <person name="Postma J."/>
            <person name="Dorrestein P.C."/>
            <person name="Kobayashi D."/>
            <person name="Raaijmakers J.M."/>
        </authorList>
    </citation>
    <scope>NUCLEOTIDE SEQUENCE [LARGE SCALE GENOMIC DNA]</scope>
    <source>
        <strain evidence="2 3">76</strain>
    </source>
</reference>
<evidence type="ECO:0000256" key="1">
    <source>
        <dbReference type="SAM" id="MobiDB-lite"/>
    </source>
</evidence>
<evidence type="ECO:0000313" key="3">
    <source>
        <dbReference type="Proteomes" id="UP000060787"/>
    </source>
</evidence>
<organism evidence="2 3">
    <name type="scientific">Lysobacter antibioticus</name>
    <dbReference type="NCBI Taxonomy" id="84531"/>
    <lineage>
        <taxon>Bacteria</taxon>
        <taxon>Pseudomonadati</taxon>
        <taxon>Pseudomonadota</taxon>
        <taxon>Gammaproteobacteria</taxon>
        <taxon>Lysobacterales</taxon>
        <taxon>Lysobacteraceae</taxon>
        <taxon>Lysobacter</taxon>
    </lineage>
</organism>